<evidence type="ECO:0000313" key="3">
    <source>
        <dbReference type="Proteomes" id="UP001165143"/>
    </source>
</evidence>
<organism evidence="2 3">
    <name type="scientific">Kitasatospora phosalacinea</name>
    <dbReference type="NCBI Taxonomy" id="2065"/>
    <lineage>
        <taxon>Bacteria</taxon>
        <taxon>Bacillati</taxon>
        <taxon>Actinomycetota</taxon>
        <taxon>Actinomycetes</taxon>
        <taxon>Kitasatosporales</taxon>
        <taxon>Streptomycetaceae</taxon>
        <taxon>Kitasatospora</taxon>
    </lineage>
</organism>
<evidence type="ECO:0000256" key="1">
    <source>
        <dbReference type="SAM" id="MobiDB-lite"/>
    </source>
</evidence>
<comment type="caution">
    <text evidence="2">The sequence shown here is derived from an EMBL/GenBank/DDBJ whole genome shotgun (WGS) entry which is preliminary data.</text>
</comment>
<feature type="region of interest" description="Disordered" evidence="1">
    <location>
        <begin position="26"/>
        <end position="46"/>
    </location>
</feature>
<accession>A0A9W6PG05</accession>
<reference evidence="2" key="1">
    <citation type="submission" date="2023-02" db="EMBL/GenBank/DDBJ databases">
        <title>Kitasatospora phosalacinea NBRC 14362.</title>
        <authorList>
            <person name="Ichikawa N."/>
            <person name="Sato H."/>
            <person name="Tonouchi N."/>
        </authorList>
    </citation>
    <scope>NUCLEOTIDE SEQUENCE</scope>
    <source>
        <strain evidence="2">NBRC 14362</strain>
    </source>
</reference>
<evidence type="ECO:0000313" key="2">
    <source>
        <dbReference type="EMBL" id="GLW54181.1"/>
    </source>
</evidence>
<dbReference type="Proteomes" id="UP001165143">
    <property type="component" value="Unassembled WGS sequence"/>
</dbReference>
<dbReference type="EMBL" id="BSRX01000010">
    <property type="protein sequence ID" value="GLW54181.1"/>
    <property type="molecule type" value="Genomic_DNA"/>
</dbReference>
<dbReference type="AlphaFoldDB" id="A0A9W6PG05"/>
<name>A0A9W6PG05_9ACTN</name>
<proteinExistence type="predicted"/>
<gene>
    <name evidence="2" type="ORF">Kpho01_21920</name>
</gene>
<sequence>MPAEAAPSITSPIAGAESGLPQLAQVAAGSAEAAPQDGQMGMVGPPGVLRAMRARLSHRG</sequence>
<protein>
    <submittedName>
        <fullName evidence="2">Uncharacterized protein</fullName>
    </submittedName>
</protein>